<proteinExistence type="predicted"/>
<accession>A0AB35IPY8</accession>
<gene>
    <name evidence="1" type="ORF">PM738_15010</name>
</gene>
<protein>
    <submittedName>
        <fullName evidence="1">Uncharacterized protein</fullName>
    </submittedName>
</protein>
<evidence type="ECO:0000313" key="2">
    <source>
        <dbReference type="Proteomes" id="UP001211987"/>
    </source>
</evidence>
<dbReference type="AlphaFoldDB" id="A0AB35IPY8"/>
<sequence>MKKKIFNPVLNINLEKEATVTLIPYKDTIKIIVKSQNFNFSYECEETDIDKEYTLNLLSFQKALNEVSGKINFKINRGKVIDENGQDLTVLEETEEQNFLIKFEEKELFIKTALIQNLSRHQNVRMKLALYPALGDLVIANTKNGVAFNSSDGMSVLQTRIDCNLKLQYTYLCPFELMKNTNLKKLKITKADEDSKIIFREEGNYLYIKNIIDNSKNYYKNISWAVKLTKTDAILENFDNYNFNKECSFKIDENVDYKKIGKFVTQKNKTIGGTGKKYNVSYKVADGYLLDGENKIMKLSSDIPDIEIINGYDFMAIFNDNYEFDYYKSNKGFFAIESNKQRLIMKL</sequence>
<organism evidence="1 2">
    <name type="scientific">Thomasclavelia ramosa</name>
    <dbReference type="NCBI Taxonomy" id="1547"/>
    <lineage>
        <taxon>Bacteria</taxon>
        <taxon>Bacillati</taxon>
        <taxon>Bacillota</taxon>
        <taxon>Erysipelotrichia</taxon>
        <taxon>Erysipelotrichales</taxon>
        <taxon>Coprobacillaceae</taxon>
        <taxon>Thomasclavelia</taxon>
    </lineage>
</organism>
<dbReference type="RefSeq" id="WP_272019131.1">
    <property type="nucleotide sequence ID" value="NZ_JAQLKE010000031.1"/>
</dbReference>
<dbReference type="EMBL" id="JAQLKE010000031">
    <property type="protein sequence ID" value="MDB7085116.1"/>
    <property type="molecule type" value="Genomic_DNA"/>
</dbReference>
<name>A0AB35IPY8_9FIRM</name>
<comment type="caution">
    <text evidence="1">The sequence shown here is derived from an EMBL/GenBank/DDBJ whole genome shotgun (WGS) entry which is preliminary data.</text>
</comment>
<reference evidence="1" key="1">
    <citation type="submission" date="2023-01" db="EMBL/GenBank/DDBJ databases">
        <title>Human gut microbiome strain richness.</title>
        <authorList>
            <person name="Chen-Liaw A."/>
        </authorList>
    </citation>
    <scope>NUCLEOTIDE SEQUENCE</scope>
    <source>
        <strain evidence="1">1001217st2_G6_1001217B_191108</strain>
    </source>
</reference>
<dbReference type="Proteomes" id="UP001211987">
    <property type="component" value="Unassembled WGS sequence"/>
</dbReference>
<evidence type="ECO:0000313" key="1">
    <source>
        <dbReference type="EMBL" id="MDB7085116.1"/>
    </source>
</evidence>